<dbReference type="KEGG" id="parq:DSM112329_04740"/>
<evidence type="ECO:0000313" key="1">
    <source>
        <dbReference type="EMBL" id="XAY07848.1"/>
    </source>
</evidence>
<organism evidence="1">
    <name type="scientific">Paraconexibacter sp. AEG42_29</name>
    <dbReference type="NCBI Taxonomy" id="2997339"/>
    <lineage>
        <taxon>Bacteria</taxon>
        <taxon>Bacillati</taxon>
        <taxon>Actinomycetota</taxon>
        <taxon>Thermoleophilia</taxon>
        <taxon>Solirubrobacterales</taxon>
        <taxon>Paraconexibacteraceae</taxon>
        <taxon>Paraconexibacter</taxon>
    </lineage>
</organism>
<sequence length="306" mass="32157">MSASIDVGDGVTVTLQRTLRIPDDGGDHPLPPSLGAMPTLPAAELAPAARDLLGIGDADHVVALRDGEALWLSFAARSWHPSVLKVGLGATCAVTGGEFRNAPPRRGEQDYLVVQDQPWLDGVSTGDGCVRQFVATPLGTGATVEEQRSGDAPEGGLRFTTFAARPGQFPDEPPAVAVDDVLCCSPSAAPLGLAAGGRIRQEIYEDNHGYATWEREPAASVRVALVEAVAFAAVTGLPLPSPPVDAWTYTEAGLPWFELHDPARVGLDVSAKLRAVRSLAELRGRADDVLVVDPEQVVALLNGRGR</sequence>
<dbReference type="AlphaFoldDB" id="A0AAU7B1U4"/>
<reference evidence="1" key="1">
    <citation type="submission" date="2022-12" db="EMBL/GenBank/DDBJ databases">
        <title>Paraconexibacter alkalitolerans sp. nov. and Baekduia alba sp. nov., isolated from soil and emended description of the genera Paraconexibacter (Chun et al., 2020) and Baekduia (An et al., 2020).</title>
        <authorList>
            <person name="Vieira S."/>
            <person name="Huber K.J."/>
            <person name="Geppert A."/>
            <person name="Wolf J."/>
            <person name="Neumann-Schaal M."/>
            <person name="Muesken M."/>
            <person name="Overmann J."/>
        </authorList>
    </citation>
    <scope>NUCLEOTIDE SEQUENCE</scope>
    <source>
        <strain evidence="1">AEG42_29</strain>
    </source>
</reference>
<dbReference type="RefSeq" id="WP_354699036.1">
    <property type="nucleotide sequence ID" value="NZ_CP114014.1"/>
</dbReference>
<accession>A0AAU7B1U4</accession>
<protein>
    <submittedName>
        <fullName evidence="1">Uncharacterized protein</fullName>
    </submittedName>
</protein>
<name>A0AAU7B1U4_9ACTN</name>
<gene>
    <name evidence="1" type="ORF">DSM112329_04740</name>
</gene>
<dbReference type="EMBL" id="CP114014">
    <property type="protein sequence ID" value="XAY07848.1"/>
    <property type="molecule type" value="Genomic_DNA"/>
</dbReference>
<proteinExistence type="predicted"/>